<accession>A0A1M5X0M8</accession>
<feature type="binding site" evidence="7">
    <location>
        <position position="94"/>
    </location>
    <ligand>
        <name>Zn(2+)</name>
        <dbReference type="ChEBI" id="CHEBI:29105"/>
    </ligand>
</feature>
<dbReference type="GO" id="GO:0000976">
    <property type="term" value="F:transcription cis-regulatory region binding"/>
    <property type="evidence" value="ECO:0007669"/>
    <property type="project" value="TreeGrafter"/>
</dbReference>
<dbReference type="InterPro" id="IPR036390">
    <property type="entry name" value="WH_DNA-bd_sf"/>
</dbReference>
<dbReference type="CDD" id="cd07153">
    <property type="entry name" value="Fur_like"/>
    <property type="match status" value="1"/>
</dbReference>
<keyword evidence="5" id="KW-0238">DNA-binding</keyword>
<feature type="binding site" evidence="8">
    <location>
        <position position="122"/>
    </location>
    <ligand>
        <name>Fe cation</name>
        <dbReference type="ChEBI" id="CHEBI:24875"/>
    </ligand>
</feature>
<dbReference type="GO" id="GO:0003700">
    <property type="term" value="F:DNA-binding transcription factor activity"/>
    <property type="evidence" value="ECO:0007669"/>
    <property type="project" value="InterPro"/>
</dbReference>
<dbReference type="GO" id="GO:0045892">
    <property type="term" value="P:negative regulation of DNA-templated transcription"/>
    <property type="evidence" value="ECO:0007669"/>
    <property type="project" value="TreeGrafter"/>
</dbReference>
<dbReference type="GO" id="GO:1900376">
    <property type="term" value="P:regulation of secondary metabolite biosynthetic process"/>
    <property type="evidence" value="ECO:0007669"/>
    <property type="project" value="TreeGrafter"/>
</dbReference>
<dbReference type="SUPFAM" id="SSF46785">
    <property type="entry name" value="Winged helix' DNA-binding domain"/>
    <property type="match status" value="1"/>
</dbReference>
<sequence>MNWENLLKDKKIKVTRARIDILKILQECQKSMTAEHIYSIFCEHNKDVNISTIYRSLELFEEKNIVDKVFLPEGVNGFSLKKDDHKHRLKCEICNKEILVHCPFKQIEELINSEANFKITDHSITLKGICEDCNDKNNKGKHN</sequence>
<dbReference type="Proteomes" id="UP000184241">
    <property type="component" value="Unassembled WGS sequence"/>
</dbReference>
<keyword evidence="4" id="KW-0805">Transcription regulation</keyword>
<keyword evidence="3 7" id="KW-0862">Zinc</keyword>
<evidence type="ECO:0000313" key="10">
    <source>
        <dbReference type="Proteomes" id="UP000184241"/>
    </source>
</evidence>
<name>A0A1M5X0M8_9CLOT</name>
<dbReference type="EMBL" id="FQXU01000004">
    <property type="protein sequence ID" value="SHH93419.1"/>
    <property type="molecule type" value="Genomic_DNA"/>
</dbReference>
<reference evidence="9 10" key="1">
    <citation type="submission" date="2016-11" db="EMBL/GenBank/DDBJ databases">
        <authorList>
            <person name="Jaros S."/>
            <person name="Januszkiewicz K."/>
            <person name="Wedrychowicz H."/>
        </authorList>
    </citation>
    <scope>NUCLEOTIDE SEQUENCE [LARGE SCALE GENOMIC DNA]</scope>
    <source>
        <strain evidence="9 10">DSM 6191</strain>
    </source>
</reference>
<feature type="binding site" evidence="7">
    <location>
        <position position="91"/>
    </location>
    <ligand>
        <name>Zn(2+)</name>
        <dbReference type="ChEBI" id="CHEBI:29105"/>
    </ligand>
</feature>
<comment type="cofactor">
    <cofactor evidence="8">
        <name>Mn(2+)</name>
        <dbReference type="ChEBI" id="CHEBI:29035"/>
    </cofactor>
    <cofactor evidence="8">
        <name>Fe(2+)</name>
        <dbReference type="ChEBI" id="CHEBI:29033"/>
    </cofactor>
    <text evidence="8">Binds 1 Mn(2+) or Fe(2+) ion per subunit.</text>
</comment>
<dbReference type="Gene3D" id="1.10.10.10">
    <property type="entry name" value="Winged helix-like DNA-binding domain superfamily/Winged helix DNA-binding domain"/>
    <property type="match status" value="1"/>
</dbReference>
<feature type="binding site" evidence="8">
    <location>
        <position position="85"/>
    </location>
    <ligand>
        <name>Fe cation</name>
        <dbReference type="ChEBI" id="CHEBI:24875"/>
    </ligand>
</feature>
<dbReference type="InterPro" id="IPR002481">
    <property type="entry name" value="FUR"/>
</dbReference>
<dbReference type="Gene3D" id="3.30.1490.190">
    <property type="match status" value="1"/>
</dbReference>
<dbReference type="InterPro" id="IPR036388">
    <property type="entry name" value="WH-like_DNA-bd_sf"/>
</dbReference>
<evidence type="ECO:0000256" key="1">
    <source>
        <dbReference type="ARBA" id="ARBA00007957"/>
    </source>
</evidence>
<dbReference type="Pfam" id="PF01475">
    <property type="entry name" value="FUR"/>
    <property type="match status" value="1"/>
</dbReference>
<evidence type="ECO:0000256" key="8">
    <source>
        <dbReference type="PIRSR" id="PIRSR602481-2"/>
    </source>
</evidence>
<evidence type="ECO:0000256" key="2">
    <source>
        <dbReference type="ARBA" id="ARBA00022491"/>
    </source>
</evidence>
<dbReference type="GO" id="GO:0008270">
    <property type="term" value="F:zinc ion binding"/>
    <property type="evidence" value="ECO:0007669"/>
    <property type="project" value="TreeGrafter"/>
</dbReference>
<comment type="similarity">
    <text evidence="1">Belongs to the Fur family.</text>
</comment>
<evidence type="ECO:0000313" key="9">
    <source>
        <dbReference type="EMBL" id="SHH93419.1"/>
    </source>
</evidence>
<protein>
    <submittedName>
        <fullName evidence="9">Fe2+ or Zn2+ uptake regulation protein</fullName>
    </submittedName>
</protein>
<dbReference type="PANTHER" id="PTHR33202:SF8">
    <property type="entry name" value="PEROXIDE-RESPONSIVE REPRESSOR PERR"/>
    <property type="match status" value="1"/>
</dbReference>
<evidence type="ECO:0000256" key="4">
    <source>
        <dbReference type="ARBA" id="ARBA00023015"/>
    </source>
</evidence>
<evidence type="ECO:0000256" key="7">
    <source>
        <dbReference type="PIRSR" id="PIRSR602481-1"/>
    </source>
</evidence>
<gene>
    <name evidence="9" type="ORF">SAMN02745941_01361</name>
</gene>
<evidence type="ECO:0000256" key="3">
    <source>
        <dbReference type="ARBA" id="ARBA00022833"/>
    </source>
</evidence>
<feature type="binding site" evidence="7">
    <location>
        <position position="130"/>
    </location>
    <ligand>
        <name>Zn(2+)</name>
        <dbReference type="ChEBI" id="CHEBI:29105"/>
    </ligand>
</feature>
<keyword evidence="6" id="KW-0804">Transcription</keyword>
<keyword evidence="2" id="KW-0678">Repressor</keyword>
<keyword evidence="8" id="KW-0408">Iron</keyword>
<organism evidence="9 10">
    <name type="scientific">Clostridium intestinale DSM 6191</name>
    <dbReference type="NCBI Taxonomy" id="1121320"/>
    <lineage>
        <taxon>Bacteria</taxon>
        <taxon>Bacillati</taxon>
        <taxon>Bacillota</taxon>
        <taxon>Clostridia</taxon>
        <taxon>Eubacteriales</taxon>
        <taxon>Clostridiaceae</taxon>
        <taxon>Clostridium</taxon>
    </lineage>
</organism>
<dbReference type="RefSeq" id="WP_073017961.1">
    <property type="nucleotide sequence ID" value="NZ_FQXU01000004.1"/>
</dbReference>
<keyword evidence="7" id="KW-0479">Metal-binding</keyword>
<dbReference type="InterPro" id="IPR043135">
    <property type="entry name" value="Fur_C"/>
</dbReference>
<proteinExistence type="inferred from homology"/>
<evidence type="ECO:0000256" key="5">
    <source>
        <dbReference type="ARBA" id="ARBA00023125"/>
    </source>
</evidence>
<evidence type="ECO:0000256" key="6">
    <source>
        <dbReference type="ARBA" id="ARBA00023163"/>
    </source>
</evidence>
<comment type="cofactor">
    <cofactor evidence="7">
        <name>Zn(2+)</name>
        <dbReference type="ChEBI" id="CHEBI:29105"/>
    </cofactor>
    <text evidence="7">Binds 1 zinc ion per subunit.</text>
</comment>
<dbReference type="AlphaFoldDB" id="A0A1M5X0M8"/>
<dbReference type="PANTHER" id="PTHR33202">
    <property type="entry name" value="ZINC UPTAKE REGULATION PROTEIN"/>
    <property type="match status" value="1"/>
</dbReference>
<feature type="binding site" evidence="7">
    <location>
        <position position="133"/>
    </location>
    <ligand>
        <name>Zn(2+)</name>
        <dbReference type="ChEBI" id="CHEBI:29105"/>
    </ligand>
</feature>